<proteinExistence type="predicted"/>
<dbReference type="RefSeq" id="WP_035758531.1">
    <property type="nucleotide sequence ID" value="NZ_JBBWYZ010000002.1"/>
</dbReference>
<name>A0ABU9EIH5_LIMFS</name>
<gene>
    <name evidence="1" type="ORF">AAEJ74_01955</name>
</gene>
<sequence length="86" mass="9504">MKVKLVASWAAIVPSLTPLTAIAFFTFTTEMAESSPTPPNSPGTLTPTWLGLRLGSREIFGCDNWRIFDDYIDINNSRSLDRIAAQ</sequence>
<accession>A0ABU9EIH5</accession>
<evidence type="ECO:0000313" key="1">
    <source>
        <dbReference type="EMBL" id="MEK9510490.1"/>
    </source>
</evidence>
<dbReference type="EMBL" id="JBBWYZ010000002">
    <property type="protein sequence ID" value="MEK9510490.1"/>
    <property type="molecule type" value="Genomic_DNA"/>
</dbReference>
<organism evidence="1 2">
    <name type="scientific">Limnospira fusiformis PMC 851.14</name>
    <dbReference type="NCBI Taxonomy" id="2219512"/>
    <lineage>
        <taxon>Bacteria</taxon>
        <taxon>Bacillati</taxon>
        <taxon>Cyanobacteriota</taxon>
        <taxon>Cyanophyceae</taxon>
        <taxon>Oscillatoriophycideae</taxon>
        <taxon>Oscillatoriales</taxon>
        <taxon>Sirenicapillariaceae</taxon>
        <taxon>Limnospira</taxon>
    </lineage>
</organism>
<dbReference type="Proteomes" id="UP001387447">
    <property type="component" value="Unassembled WGS sequence"/>
</dbReference>
<evidence type="ECO:0000313" key="2">
    <source>
        <dbReference type="Proteomes" id="UP001387447"/>
    </source>
</evidence>
<comment type="caution">
    <text evidence="1">The sequence shown here is derived from an EMBL/GenBank/DDBJ whole genome shotgun (WGS) entry which is preliminary data.</text>
</comment>
<protein>
    <submittedName>
        <fullName evidence="1">Uncharacterized protein</fullName>
    </submittedName>
</protein>
<reference evidence="1 2" key="1">
    <citation type="journal article" date="2024" name="Front. Microbiol.">
        <title>Transcriptomic insights into the dominance of two phototrophs throughout the water column of a tropical hypersaline-alkaline crater lake (Dziani Dzaha, Mayotte).</title>
        <authorList>
            <person name="Duperron S."/>
            <person name="Halary S."/>
            <person name="Bouly J.-P."/>
            <person name="Roussel T."/>
            <person name="Hugoni M."/>
            <person name="Bruto M."/>
            <person name="Oger P."/>
            <person name="Duval C."/>
            <person name="Woo A."/>
            <person name="Jezequiel D."/>
            <person name="Ader M."/>
            <person name="Leboulanger C."/>
            <person name="Agogue H."/>
            <person name="Grossi V."/>
            <person name="Trousselier M."/>
            <person name="Bernard C."/>
        </authorList>
    </citation>
    <scope>NUCLEOTIDE SEQUENCE [LARGE SCALE GENOMIC DNA]</scope>
    <source>
        <strain evidence="1 2">PMC 851.14</strain>
    </source>
</reference>
<keyword evidence="2" id="KW-1185">Reference proteome</keyword>